<reference evidence="1 2" key="1">
    <citation type="submission" date="2023-06" db="EMBL/GenBank/DDBJ databases">
        <authorList>
            <person name="Oyuntsetseg B."/>
            <person name="Kim S.B."/>
        </authorList>
    </citation>
    <scope>NUCLEOTIDE SEQUENCE [LARGE SCALE GENOMIC DNA]</scope>
    <source>
        <strain evidence="1 2">2-2</strain>
    </source>
</reference>
<accession>A0ABY8XVR3</accession>
<sequence length="109" mass="11606">MSAAESLVTFTFADVNPITERTYARSTFAELPGYAADIVTGALALEPGEWNILVADDEAFDFTGVDDEYPIPGAVRCEDVRADGSSVVVVPAALMAPREVPEEIIEVIG</sequence>
<organism evidence="1 2">
    <name type="scientific">Amycolatopsis nalaikhensis</name>
    <dbReference type="NCBI Taxonomy" id="715472"/>
    <lineage>
        <taxon>Bacteria</taxon>
        <taxon>Bacillati</taxon>
        <taxon>Actinomycetota</taxon>
        <taxon>Actinomycetes</taxon>
        <taxon>Pseudonocardiales</taxon>
        <taxon>Pseudonocardiaceae</taxon>
        <taxon>Amycolatopsis</taxon>
    </lineage>
</organism>
<protein>
    <submittedName>
        <fullName evidence="1">Uncharacterized protein</fullName>
    </submittedName>
</protein>
<keyword evidence="2" id="KW-1185">Reference proteome</keyword>
<evidence type="ECO:0000313" key="1">
    <source>
        <dbReference type="EMBL" id="WIV59561.1"/>
    </source>
</evidence>
<dbReference type="Proteomes" id="UP001227101">
    <property type="component" value="Chromosome"/>
</dbReference>
<evidence type="ECO:0000313" key="2">
    <source>
        <dbReference type="Proteomes" id="UP001227101"/>
    </source>
</evidence>
<dbReference type="EMBL" id="CP127173">
    <property type="protein sequence ID" value="WIV59561.1"/>
    <property type="molecule type" value="Genomic_DNA"/>
</dbReference>
<dbReference type="RefSeq" id="WP_285457107.1">
    <property type="nucleotide sequence ID" value="NZ_CP127173.1"/>
</dbReference>
<proteinExistence type="predicted"/>
<gene>
    <name evidence="1" type="ORF">QP939_13570</name>
</gene>
<name>A0ABY8XVR3_9PSEU</name>